<dbReference type="SUPFAM" id="SSF52540">
    <property type="entry name" value="P-loop containing nucleoside triphosphate hydrolases"/>
    <property type="match status" value="1"/>
</dbReference>
<dbReference type="Proteomes" id="UP000282170">
    <property type="component" value="Chromosome"/>
</dbReference>
<dbReference type="Gene3D" id="3.40.50.300">
    <property type="entry name" value="P-loop containing nucleotide triphosphate hydrolases"/>
    <property type="match status" value="2"/>
</dbReference>
<protein>
    <submittedName>
        <fullName evidence="4">Nuclease</fullName>
    </submittedName>
</protein>
<dbReference type="InterPro" id="IPR000212">
    <property type="entry name" value="DNA_helicase_UvrD/REP"/>
</dbReference>
<evidence type="ECO:0000259" key="3">
    <source>
        <dbReference type="Pfam" id="PF13538"/>
    </source>
</evidence>
<dbReference type="InterPro" id="IPR011528">
    <property type="entry name" value="NERD"/>
</dbReference>
<dbReference type="PANTHER" id="PTHR11070:SF2">
    <property type="entry name" value="ATP-DEPENDENT DNA HELICASE SRS2"/>
    <property type="match status" value="1"/>
</dbReference>
<name>A0A494V512_9ACTN</name>
<feature type="domain" description="UvrD-like helicase C-terminal" evidence="3">
    <location>
        <begin position="515"/>
        <end position="558"/>
    </location>
</feature>
<dbReference type="InterPro" id="IPR027785">
    <property type="entry name" value="UvrD-like_helicase_C"/>
</dbReference>
<dbReference type="GO" id="GO:0005524">
    <property type="term" value="F:ATP binding"/>
    <property type="evidence" value="ECO:0007669"/>
    <property type="project" value="InterPro"/>
</dbReference>
<evidence type="ECO:0000313" key="4">
    <source>
        <dbReference type="EMBL" id="AYL38234.1"/>
    </source>
</evidence>
<dbReference type="PANTHER" id="PTHR11070">
    <property type="entry name" value="UVRD / RECB / PCRA DNA HELICASE FAMILY MEMBER"/>
    <property type="match status" value="1"/>
</dbReference>
<reference evidence="4 5" key="1">
    <citation type="submission" date="2017-09" db="EMBL/GenBank/DDBJ databases">
        <authorList>
            <person name="Zhang H."/>
            <person name="Hu S."/>
            <person name="Xu J."/>
            <person name="He Z."/>
        </authorList>
    </citation>
    <scope>NUCLEOTIDE SEQUENCE [LARGE SCALE GENOMIC DNA]</scope>
    <source>
        <strain evidence="4 5">TXX3120</strain>
    </source>
</reference>
<dbReference type="AlphaFoldDB" id="A0A494V512"/>
<dbReference type="GeneID" id="93885960"/>
<feature type="domain" description="Schlafen group 3-like DNA/RNA helicase" evidence="2">
    <location>
        <begin position="242"/>
        <end position="354"/>
    </location>
</feature>
<keyword evidence="5" id="KW-1185">Reference proteome</keyword>
<dbReference type="EMBL" id="CP023407">
    <property type="protein sequence ID" value="AYL38234.1"/>
    <property type="molecule type" value="Genomic_DNA"/>
</dbReference>
<dbReference type="Pfam" id="PF08378">
    <property type="entry name" value="NERD"/>
    <property type="match status" value="1"/>
</dbReference>
<dbReference type="Pfam" id="PF13538">
    <property type="entry name" value="UvrD_C_2"/>
    <property type="match status" value="1"/>
</dbReference>
<evidence type="ECO:0000259" key="1">
    <source>
        <dbReference type="Pfam" id="PF08378"/>
    </source>
</evidence>
<sequence length="578" mass="63587">MARMIPSAFDPEVTPSPGEKEVFQRLRDDPGTEGWVVLHSLGIANHPRQIQGEADFVIIVPGKGILVLEVKAHLQVRRLPSGEWRLGSQPPTLRSPFQQADEAMHAVKEKLIGHGGGLGAVPMTSAVLFTHSRFAVSGPMEWHSWQAIDTVALHSRPVSALITGVLDAHRAHLTSTPTAGWFNPASAAPDAGQTERILEALRPSFEFAEPPKLRRQRMERETQTFTKQQYEVLDMIAANRRCLVRGAAGTGKTFVAVEAARRFAGSGLRVLLCCFNRQLGRWLKEETAGVEGITAAHLHSYMAGLVPAARPVASGGDGFFTEELPDLALEALLERDGPTFDVLVIDEAQDLMRESYLNVLDSSLRGGLSSGQWLAFGDFTRQALYDSGGEGMEALHRRTVGEPAVFILRHNCRSVPDITFYVEATSDLDPGYTGTLRPSNDRTAEHLWWTDSEEQQRLLADRLSQLTREGFRPEDIVVLSPLRNDQSAAGSCRDPRWQNRLVPFGSPRPGAVRYGTVHAFKGLDSPAVILTDIASFGSARDQTLFYVGASRARDELTVLMSQNARPGFRKQVFKEKAA</sequence>
<dbReference type="InterPro" id="IPR027417">
    <property type="entry name" value="P-loop_NTPase"/>
</dbReference>
<dbReference type="GO" id="GO:0043138">
    <property type="term" value="F:3'-5' DNA helicase activity"/>
    <property type="evidence" value="ECO:0007669"/>
    <property type="project" value="TreeGrafter"/>
</dbReference>
<dbReference type="GO" id="GO:0000725">
    <property type="term" value="P:recombinational repair"/>
    <property type="evidence" value="ECO:0007669"/>
    <property type="project" value="TreeGrafter"/>
</dbReference>
<dbReference type="InterPro" id="IPR018647">
    <property type="entry name" value="SLFN_3-like_DNA/RNA_helicase"/>
</dbReference>
<evidence type="ECO:0000259" key="2">
    <source>
        <dbReference type="Pfam" id="PF09848"/>
    </source>
</evidence>
<dbReference type="GO" id="GO:0003677">
    <property type="term" value="F:DNA binding"/>
    <property type="evidence" value="ECO:0007669"/>
    <property type="project" value="InterPro"/>
</dbReference>
<feature type="domain" description="NERD" evidence="1">
    <location>
        <begin position="17"/>
        <end position="130"/>
    </location>
</feature>
<dbReference type="KEGG" id="sfug:CNQ36_24225"/>
<accession>A0A494V512</accession>
<evidence type="ECO:0000313" key="5">
    <source>
        <dbReference type="Proteomes" id="UP000282170"/>
    </source>
</evidence>
<dbReference type="RefSeq" id="WP_053077001.1">
    <property type="nucleotide sequence ID" value="NZ_CP023407.1"/>
</dbReference>
<gene>
    <name evidence="4" type="ORF">CNQ36_24225</name>
</gene>
<dbReference type="Pfam" id="PF09848">
    <property type="entry name" value="SLFN-g3_helicase"/>
    <property type="match status" value="1"/>
</dbReference>
<organism evidence="4 5">
    <name type="scientific">Streptomyces fungicidicus</name>
    <dbReference type="NCBI Taxonomy" id="68203"/>
    <lineage>
        <taxon>Bacteria</taxon>
        <taxon>Bacillati</taxon>
        <taxon>Actinomycetota</taxon>
        <taxon>Actinomycetes</taxon>
        <taxon>Kitasatosporales</taxon>
        <taxon>Streptomycetaceae</taxon>
        <taxon>Streptomyces</taxon>
    </lineage>
</organism>
<proteinExistence type="predicted"/>